<keyword evidence="10" id="KW-0573">Peptidoglycan synthesis</keyword>
<protein>
    <recommendedName>
        <fullName evidence="4">serine-type D-Ala-D-Ala carboxypeptidase</fullName>
        <ecNumber evidence="4">3.4.16.4</ecNumber>
    </recommendedName>
</protein>
<dbReference type="SUPFAM" id="SSF69189">
    <property type="entry name" value="Penicillin-binding protein associated domain"/>
    <property type="match status" value="1"/>
</dbReference>
<comment type="caution">
    <text evidence="18">The sequence shown here is derived from an EMBL/GenBank/DDBJ whole genome shotgun (WGS) entry which is preliminary data.</text>
</comment>
<dbReference type="eggNOG" id="COG1686">
    <property type="taxonomic scope" value="Bacteria"/>
</dbReference>
<dbReference type="InterPro" id="IPR018044">
    <property type="entry name" value="Peptidase_S11"/>
</dbReference>
<evidence type="ECO:0000256" key="10">
    <source>
        <dbReference type="ARBA" id="ARBA00022984"/>
    </source>
</evidence>
<dbReference type="GO" id="GO:0006508">
    <property type="term" value="P:proteolysis"/>
    <property type="evidence" value="ECO:0007669"/>
    <property type="project" value="UniProtKB-KW"/>
</dbReference>
<evidence type="ECO:0000256" key="14">
    <source>
        <dbReference type="PIRSR" id="PIRSR618044-2"/>
    </source>
</evidence>
<dbReference type="InterPro" id="IPR012907">
    <property type="entry name" value="Peptidase_S11_C"/>
</dbReference>
<feature type="active site" description="Acyl-ester intermediate" evidence="13">
    <location>
        <position position="57"/>
    </location>
</feature>
<dbReference type="Gene3D" id="2.60.410.10">
    <property type="entry name" value="D-Ala-D-Ala carboxypeptidase, C-terminal domain"/>
    <property type="match status" value="1"/>
</dbReference>
<comment type="catalytic activity">
    <reaction evidence="12">
        <text>Preferential cleavage: (Ac)2-L-Lys-D-Ala-|-D-Ala. Also transpeptidation of peptidyl-alanyl moieties that are N-acyl substituents of D-alanine.</text>
        <dbReference type="EC" id="3.4.16.4"/>
    </reaction>
</comment>
<feature type="active site" evidence="13">
    <location>
        <position position="122"/>
    </location>
</feature>
<dbReference type="Gene3D" id="3.40.710.10">
    <property type="entry name" value="DD-peptidase/beta-lactamase superfamily"/>
    <property type="match status" value="1"/>
</dbReference>
<keyword evidence="7 16" id="KW-0732">Signal</keyword>
<dbReference type="Proteomes" id="UP000027037">
    <property type="component" value="Unassembled WGS sequence"/>
</dbReference>
<dbReference type="PRINTS" id="PR00725">
    <property type="entry name" value="DADACBPTASE1"/>
</dbReference>
<feature type="domain" description="Peptidase S11 D-Ala-D-Ala carboxypeptidase A C-terminal" evidence="17">
    <location>
        <begin position="273"/>
        <end position="363"/>
    </location>
</feature>
<feature type="binding site" evidence="14">
    <location>
        <position position="223"/>
    </location>
    <ligand>
        <name>substrate</name>
    </ligand>
</feature>
<dbReference type="GO" id="GO:0008360">
    <property type="term" value="P:regulation of cell shape"/>
    <property type="evidence" value="ECO:0007669"/>
    <property type="project" value="UniProtKB-KW"/>
</dbReference>
<evidence type="ECO:0000256" key="2">
    <source>
        <dbReference type="ARBA" id="ARBA00004752"/>
    </source>
</evidence>
<feature type="chain" id="PRO_5001614239" description="serine-type D-Ala-D-Ala carboxypeptidase" evidence="16">
    <location>
        <begin position="24"/>
        <end position="383"/>
    </location>
</feature>
<dbReference type="GO" id="GO:0071555">
    <property type="term" value="P:cell wall organization"/>
    <property type="evidence" value="ECO:0007669"/>
    <property type="project" value="UniProtKB-KW"/>
</dbReference>
<dbReference type="GO" id="GO:0009002">
    <property type="term" value="F:serine-type D-Ala-D-Ala carboxypeptidase activity"/>
    <property type="evidence" value="ECO:0007669"/>
    <property type="project" value="UniProtKB-EC"/>
</dbReference>
<accession>A0A062U2J0</accession>
<evidence type="ECO:0000256" key="6">
    <source>
        <dbReference type="ARBA" id="ARBA00022670"/>
    </source>
</evidence>
<evidence type="ECO:0000256" key="15">
    <source>
        <dbReference type="RuleBase" id="RU004016"/>
    </source>
</evidence>
<comment type="function">
    <text evidence="1">Removes C-terminal D-alanyl residues from sugar-peptide cell wall precursors.</text>
</comment>
<keyword evidence="19" id="KW-1185">Reference proteome</keyword>
<keyword evidence="6" id="KW-0645">Protease</keyword>
<keyword evidence="5" id="KW-0121">Carboxypeptidase</keyword>
<evidence type="ECO:0000313" key="19">
    <source>
        <dbReference type="Proteomes" id="UP000027037"/>
    </source>
</evidence>
<evidence type="ECO:0000256" key="5">
    <source>
        <dbReference type="ARBA" id="ARBA00022645"/>
    </source>
</evidence>
<dbReference type="Pfam" id="PF07943">
    <property type="entry name" value="PBP5_C"/>
    <property type="match status" value="1"/>
</dbReference>
<evidence type="ECO:0000259" key="17">
    <source>
        <dbReference type="SMART" id="SM00936"/>
    </source>
</evidence>
<dbReference type="GO" id="GO:0009252">
    <property type="term" value="P:peptidoglycan biosynthetic process"/>
    <property type="evidence" value="ECO:0007669"/>
    <property type="project" value="UniProtKB-UniPathway"/>
</dbReference>
<evidence type="ECO:0000256" key="16">
    <source>
        <dbReference type="SAM" id="SignalP"/>
    </source>
</evidence>
<dbReference type="EMBL" id="AWFF01000076">
    <property type="protein sequence ID" value="KCZ51963.1"/>
    <property type="molecule type" value="Genomic_DNA"/>
</dbReference>
<evidence type="ECO:0000256" key="3">
    <source>
        <dbReference type="ARBA" id="ARBA00007164"/>
    </source>
</evidence>
<evidence type="ECO:0000256" key="12">
    <source>
        <dbReference type="ARBA" id="ARBA00034000"/>
    </source>
</evidence>
<sequence length="383" mass="40999">MLPKAKIFSAMLATALIVSGARAQIMDTPASHAVIMDHATGTILFSKDGAEPMIPASMTKMMTAYLVFELIDRGEISLTDRLTVSEDAWRRGGFPSGTSTMGLAPGDTPTVEELLHGVIIMSGNDACMVLAEGISGSEEAFARRMTALAHELGLNSANFKNATGLEAVGHVISAEDLAKLAKLTIDNYPQYYEWYDMPSYTWRDYTQANRNPLLEIPGADGLKTGHLDESGYGLTGSAIRDGIRRTIVINGLESKAARAQEGERMMRMAFQSYDLKVITPESVVLPEVKVWLGERSTVPVSLASQMTIAGHKAVLEKAKTEIVLDNALEAPIKEGDTVGKLVVTIDGQPPVEAPIVAEAGVKKLGFFGRAVEGLSQMISGGNG</sequence>
<dbReference type="SUPFAM" id="SSF56601">
    <property type="entry name" value="beta-lactamase/transpeptidase-like"/>
    <property type="match status" value="1"/>
</dbReference>
<gene>
    <name evidence="18" type="ORF">HY29_05345</name>
</gene>
<dbReference type="SMART" id="SM00936">
    <property type="entry name" value="PBP5_C"/>
    <property type="match status" value="1"/>
</dbReference>
<evidence type="ECO:0000256" key="4">
    <source>
        <dbReference type="ARBA" id="ARBA00012448"/>
    </source>
</evidence>
<evidence type="ECO:0000256" key="7">
    <source>
        <dbReference type="ARBA" id="ARBA00022729"/>
    </source>
</evidence>
<dbReference type="InterPro" id="IPR001967">
    <property type="entry name" value="Peptidase_S11_N"/>
</dbReference>
<organism evidence="18 19">
    <name type="scientific">Hyphomonas beringensis</name>
    <dbReference type="NCBI Taxonomy" id="1280946"/>
    <lineage>
        <taxon>Bacteria</taxon>
        <taxon>Pseudomonadati</taxon>
        <taxon>Pseudomonadota</taxon>
        <taxon>Alphaproteobacteria</taxon>
        <taxon>Hyphomonadales</taxon>
        <taxon>Hyphomonadaceae</taxon>
        <taxon>Hyphomonas</taxon>
    </lineage>
</organism>
<dbReference type="PANTHER" id="PTHR21581">
    <property type="entry name" value="D-ALANYL-D-ALANINE CARBOXYPEPTIDASE"/>
    <property type="match status" value="1"/>
</dbReference>
<evidence type="ECO:0000256" key="9">
    <source>
        <dbReference type="ARBA" id="ARBA00022960"/>
    </source>
</evidence>
<dbReference type="UniPathway" id="UPA00219"/>
<comment type="pathway">
    <text evidence="2">Cell wall biogenesis; peptidoglycan biosynthesis.</text>
</comment>
<dbReference type="AlphaFoldDB" id="A0A062U2J0"/>
<dbReference type="EC" id="3.4.16.4" evidence="4"/>
<keyword evidence="9" id="KW-0133">Cell shape</keyword>
<evidence type="ECO:0000256" key="1">
    <source>
        <dbReference type="ARBA" id="ARBA00003217"/>
    </source>
</evidence>
<dbReference type="Pfam" id="PF00768">
    <property type="entry name" value="Peptidase_S11"/>
    <property type="match status" value="1"/>
</dbReference>
<keyword evidence="11" id="KW-0961">Cell wall biogenesis/degradation</keyword>
<feature type="active site" description="Proton acceptor" evidence="13">
    <location>
        <position position="60"/>
    </location>
</feature>
<evidence type="ECO:0000313" key="18">
    <source>
        <dbReference type="EMBL" id="KCZ51963.1"/>
    </source>
</evidence>
<proteinExistence type="inferred from homology"/>
<dbReference type="InterPro" id="IPR015956">
    <property type="entry name" value="Peniciliin-bd_prot_C_sf"/>
</dbReference>
<feature type="signal peptide" evidence="16">
    <location>
        <begin position="1"/>
        <end position="23"/>
    </location>
</feature>
<dbReference type="STRING" id="1280946.HY29_05345"/>
<dbReference type="InterPro" id="IPR037167">
    <property type="entry name" value="Peptidase_S11_C_sf"/>
</dbReference>
<dbReference type="PATRIC" id="fig|1280946.3.peg.3158"/>
<evidence type="ECO:0000256" key="8">
    <source>
        <dbReference type="ARBA" id="ARBA00022801"/>
    </source>
</evidence>
<dbReference type="PANTHER" id="PTHR21581:SF6">
    <property type="entry name" value="TRAFFICKING PROTEIN PARTICLE COMPLEX SUBUNIT 12"/>
    <property type="match status" value="1"/>
</dbReference>
<keyword evidence="8" id="KW-0378">Hydrolase</keyword>
<dbReference type="InterPro" id="IPR012338">
    <property type="entry name" value="Beta-lactam/transpept-like"/>
</dbReference>
<reference evidence="18 19" key="1">
    <citation type="journal article" date="2014" name="Antonie Van Leeuwenhoek">
        <title>Hyphomonas beringensis sp. nov. and Hyphomonas chukchiensis sp. nov., isolated from surface seawater of the Bering Sea and Chukchi Sea.</title>
        <authorList>
            <person name="Li C."/>
            <person name="Lai Q."/>
            <person name="Li G."/>
            <person name="Dong C."/>
            <person name="Wang J."/>
            <person name="Liao Y."/>
            <person name="Shao Z."/>
        </authorList>
    </citation>
    <scope>NUCLEOTIDE SEQUENCE [LARGE SCALE GENOMIC DNA]</scope>
    <source>
        <strain evidence="18 19">25B14_1</strain>
    </source>
</reference>
<evidence type="ECO:0000256" key="13">
    <source>
        <dbReference type="PIRSR" id="PIRSR618044-1"/>
    </source>
</evidence>
<dbReference type="RefSeq" id="WP_034798703.1">
    <property type="nucleotide sequence ID" value="NZ_AWFF01000076.1"/>
</dbReference>
<comment type="similarity">
    <text evidence="3 15">Belongs to the peptidase S11 family.</text>
</comment>
<evidence type="ECO:0000256" key="11">
    <source>
        <dbReference type="ARBA" id="ARBA00023316"/>
    </source>
</evidence>
<name>A0A062U2J0_9PROT</name>